<evidence type="ECO:0000313" key="1">
    <source>
        <dbReference type="EMBL" id="JAS34233.1"/>
    </source>
</evidence>
<sequence>FNILLLGVVSLVASVKIDFATLTTVNNFKHAATDLAQRLKLTIFDRETKPKEKLALFLKILDLERQGLQLLIDTWDKIGYPDDHRNLYNEVNKNLKGIKKLEKSKSSVLDRLEDVRTIFKDLELLKFDLIDFDMYVWKFARDHLNLWQFELESTEDSE</sequence>
<name>A0A1B6E8I5_9HEMI</name>
<accession>A0A1B6E8I5</accession>
<dbReference type="AlphaFoldDB" id="A0A1B6E8I5"/>
<dbReference type="EMBL" id="GEDC01003065">
    <property type="protein sequence ID" value="JAS34233.1"/>
    <property type="molecule type" value="Transcribed_RNA"/>
</dbReference>
<proteinExistence type="predicted"/>
<protein>
    <submittedName>
        <fullName evidence="1">Uncharacterized protein</fullName>
    </submittedName>
</protein>
<gene>
    <name evidence="1" type="ORF">g.44427</name>
</gene>
<reference evidence="1" key="1">
    <citation type="submission" date="2015-12" db="EMBL/GenBank/DDBJ databases">
        <title>De novo transcriptome assembly of four potential Pierce s Disease insect vectors from Arizona vineyards.</title>
        <authorList>
            <person name="Tassone E.E."/>
        </authorList>
    </citation>
    <scope>NUCLEOTIDE SEQUENCE</scope>
</reference>
<organism evidence="1">
    <name type="scientific">Clastoptera arizonana</name>
    <name type="common">Arizona spittle bug</name>
    <dbReference type="NCBI Taxonomy" id="38151"/>
    <lineage>
        <taxon>Eukaryota</taxon>
        <taxon>Metazoa</taxon>
        <taxon>Ecdysozoa</taxon>
        <taxon>Arthropoda</taxon>
        <taxon>Hexapoda</taxon>
        <taxon>Insecta</taxon>
        <taxon>Pterygota</taxon>
        <taxon>Neoptera</taxon>
        <taxon>Paraneoptera</taxon>
        <taxon>Hemiptera</taxon>
        <taxon>Auchenorrhyncha</taxon>
        <taxon>Cercopoidea</taxon>
        <taxon>Clastopteridae</taxon>
        <taxon>Clastoptera</taxon>
    </lineage>
</organism>
<feature type="non-terminal residue" evidence="1">
    <location>
        <position position="1"/>
    </location>
</feature>